<proteinExistence type="predicted"/>
<accession>A0ACC1YUS6</accession>
<protein>
    <submittedName>
        <fullName evidence="1">Non-specific lipid-transfer protein-like protein family</fullName>
    </submittedName>
</protein>
<dbReference type="EMBL" id="CM051394">
    <property type="protein sequence ID" value="KAJ4727445.1"/>
    <property type="molecule type" value="Genomic_DNA"/>
</dbReference>
<reference evidence="1 2" key="1">
    <citation type="journal article" date="2023" name="Science">
        <title>Complex scaffold remodeling in plant triterpene biosynthesis.</title>
        <authorList>
            <person name="De La Pena R."/>
            <person name="Hodgson H."/>
            <person name="Liu J.C."/>
            <person name="Stephenson M.J."/>
            <person name="Martin A.C."/>
            <person name="Owen C."/>
            <person name="Harkess A."/>
            <person name="Leebens-Mack J."/>
            <person name="Jimenez L.E."/>
            <person name="Osbourn A."/>
            <person name="Sattely E.S."/>
        </authorList>
    </citation>
    <scope>NUCLEOTIDE SEQUENCE [LARGE SCALE GENOMIC DNA]</scope>
    <source>
        <strain evidence="2">cv. JPN11</strain>
        <tissue evidence="1">Leaf</tissue>
    </source>
</reference>
<name>A0ACC1YUS6_MELAZ</name>
<sequence>MAATMRMETALILIVAATFCAGAVAQSNDCNNVLISMSPCLDYITGNSSTPASSCCSQLANVVKSQPQCLCAVVSGSGSSQLGININQTQAMALPNACKVQTPPVSRCSGSSPSGTPQSPSGGGSKTVPTTNGDSSNGNATKRTFSVLLLVLFVASYISTSSSV</sequence>
<evidence type="ECO:0000313" key="1">
    <source>
        <dbReference type="EMBL" id="KAJ4727445.1"/>
    </source>
</evidence>
<gene>
    <name evidence="1" type="ORF">OWV82_000544</name>
</gene>
<dbReference type="Proteomes" id="UP001164539">
    <property type="component" value="Chromosome 1"/>
</dbReference>
<organism evidence="1 2">
    <name type="scientific">Melia azedarach</name>
    <name type="common">Chinaberry tree</name>
    <dbReference type="NCBI Taxonomy" id="155640"/>
    <lineage>
        <taxon>Eukaryota</taxon>
        <taxon>Viridiplantae</taxon>
        <taxon>Streptophyta</taxon>
        <taxon>Embryophyta</taxon>
        <taxon>Tracheophyta</taxon>
        <taxon>Spermatophyta</taxon>
        <taxon>Magnoliopsida</taxon>
        <taxon>eudicotyledons</taxon>
        <taxon>Gunneridae</taxon>
        <taxon>Pentapetalae</taxon>
        <taxon>rosids</taxon>
        <taxon>malvids</taxon>
        <taxon>Sapindales</taxon>
        <taxon>Meliaceae</taxon>
        <taxon>Melia</taxon>
    </lineage>
</organism>
<comment type="caution">
    <text evidence="1">The sequence shown here is derived from an EMBL/GenBank/DDBJ whole genome shotgun (WGS) entry which is preliminary data.</text>
</comment>
<keyword evidence="2" id="KW-1185">Reference proteome</keyword>
<evidence type="ECO:0000313" key="2">
    <source>
        <dbReference type="Proteomes" id="UP001164539"/>
    </source>
</evidence>